<keyword evidence="2" id="KW-1185">Reference proteome</keyword>
<dbReference type="RefSeq" id="WP_080066699.1">
    <property type="nucleotide sequence ID" value="NZ_MZGX01000050.1"/>
</dbReference>
<dbReference type="OrthoDB" id="2627126at2"/>
<evidence type="ECO:0000313" key="1">
    <source>
        <dbReference type="EMBL" id="OPX41866.1"/>
    </source>
</evidence>
<proteinExistence type="predicted"/>
<comment type="caution">
    <text evidence="1">The sequence shown here is derived from an EMBL/GenBank/DDBJ whole genome shotgun (WGS) entry which is preliminary data.</text>
</comment>
<name>A0A1V4SED5_RUMHU</name>
<dbReference type="EMBL" id="MZGX01000050">
    <property type="protein sequence ID" value="OPX41866.1"/>
    <property type="molecule type" value="Genomic_DNA"/>
</dbReference>
<accession>A0A1V4SED5</accession>
<protein>
    <submittedName>
        <fullName evidence="1">Uncharacterized protein</fullName>
    </submittedName>
</protein>
<reference evidence="1 2" key="1">
    <citation type="submission" date="2017-03" db="EMBL/GenBank/DDBJ databases">
        <title>Genome sequence of Clostridium hungatei DSM 14427.</title>
        <authorList>
            <person name="Poehlein A."/>
            <person name="Daniel R."/>
        </authorList>
    </citation>
    <scope>NUCLEOTIDE SEQUENCE [LARGE SCALE GENOMIC DNA]</scope>
    <source>
        <strain evidence="1 2">DSM 14427</strain>
    </source>
</reference>
<dbReference type="Proteomes" id="UP000191554">
    <property type="component" value="Unassembled WGS sequence"/>
</dbReference>
<organism evidence="1 2">
    <name type="scientific">Ruminiclostridium hungatei</name>
    <name type="common">Clostridium hungatei</name>
    <dbReference type="NCBI Taxonomy" id="48256"/>
    <lineage>
        <taxon>Bacteria</taxon>
        <taxon>Bacillati</taxon>
        <taxon>Bacillota</taxon>
        <taxon>Clostridia</taxon>
        <taxon>Eubacteriales</taxon>
        <taxon>Oscillospiraceae</taxon>
        <taxon>Ruminiclostridium</taxon>
    </lineage>
</organism>
<sequence>MSFFHKLYLGNDCDFNELKQACIEYMPNSNSKATESDNQFSISSEGFTIFLKEGGNSVKFRSEDYHLNLNYDFYIDINGMYSNWASELMEFVGKILKNFHGDFVLEANADFPYIMRKKQNGVIIVDDTNLESFPFESLRVEFKKDKLEQV</sequence>
<dbReference type="AlphaFoldDB" id="A0A1V4SED5"/>
<gene>
    <name evidence="1" type="ORF">CLHUN_42650</name>
</gene>
<evidence type="ECO:0000313" key="2">
    <source>
        <dbReference type="Proteomes" id="UP000191554"/>
    </source>
</evidence>
<dbReference type="STRING" id="48256.CLHUN_42650"/>